<dbReference type="InterPro" id="IPR050122">
    <property type="entry name" value="RTK"/>
</dbReference>
<evidence type="ECO:0000313" key="5">
    <source>
        <dbReference type="Proteomes" id="UP000230423"/>
    </source>
</evidence>
<dbReference type="InterPro" id="IPR008266">
    <property type="entry name" value="Tyr_kinase_AS"/>
</dbReference>
<dbReference type="InterPro" id="IPR001245">
    <property type="entry name" value="Ser-Thr/Tyr_kinase_cat_dom"/>
</dbReference>
<dbReference type="EMBL" id="KZ345959">
    <property type="protein sequence ID" value="PIO71410.1"/>
    <property type="molecule type" value="Genomic_DNA"/>
</dbReference>
<keyword evidence="5" id="KW-1185">Reference proteome</keyword>
<dbReference type="PANTHER" id="PTHR24416:SF488">
    <property type="entry name" value="PROTEIN KINASE DOMAIN-CONTAINING PROTEIN"/>
    <property type="match status" value="1"/>
</dbReference>
<keyword evidence="1" id="KW-0067">ATP-binding</keyword>
<evidence type="ECO:0000259" key="3">
    <source>
        <dbReference type="PROSITE" id="PS50011"/>
    </source>
</evidence>
<keyword evidence="2" id="KW-0472">Membrane</keyword>
<feature type="binding site" evidence="1">
    <location>
        <begin position="102"/>
        <end position="109"/>
    </location>
    <ligand>
        <name>ATP</name>
        <dbReference type="ChEBI" id="CHEBI:30616"/>
    </ligand>
</feature>
<dbReference type="OrthoDB" id="3256376at2759"/>
<dbReference type="SMART" id="SM00219">
    <property type="entry name" value="TyrKc"/>
    <property type="match status" value="1"/>
</dbReference>
<dbReference type="InterPro" id="IPR011009">
    <property type="entry name" value="Kinase-like_dom_sf"/>
</dbReference>
<dbReference type="InterPro" id="IPR020635">
    <property type="entry name" value="Tyr_kinase_cat_dom"/>
</dbReference>
<dbReference type="InterPro" id="IPR000719">
    <property type="entry name" value="Prot_kinase_dom"/>
</dbReference>
<dbReference type="PROSITE" id="PS00109">
    <property type="entry name" value="PROTEIN_KINASE_TYR"/>
    <property type="match status" value="1"/>
</dbReference>
<keyword evidence="2" id="KW-1133">Transmembrane helix</keyword>
<dbReference type="Pfam" id="PF07714">
    <property type="entry name" value="PK_Tyr_Ser-Thr"/>
    <property type="match status" value="1"/>
</dbReference>
<keyword evidence="1" id="KW-0547">Nucleotide-binding</keyword>
<dbReference type="GO" id="GO:0005524">
    <property type="term" value="F:ATP binding"/>
    <property type="evidence" value="ECO:0007669"/>
    <property type="project" value="UniProtKB-KW"/>
</dbReference>
<gene>
    <name evidence="4" type="ORF">TELCIR_06700</name>
</gene>
<evidence type="ECO:0000256" key="1">
    <source>
        <dbReference type="PIRSR" id="PIRSR000615-2"/>
    </source>
</evidence>
<keyword evidence="4" id="KW-0808">Transferase</keyword>
<feature type="binding site" evidence="1">
    <location>
        <position position="140"/>
    </location>
    <ligand>
        <name>ATP</name>
        <dbReference type="ChEBI" id="CHEBI:30616"/>
    </ligand>
</feature>
<keyword evidence="4" id="KW-0418">Kinase</keyword>
<evidence type="ECO:0000256" key="2">
    <source>
        <dbReference type="SAM" id="Phobius"/>
    </source>
</evidence>
<evidence type="ECO:0000313" key="4">
    <source>
        <dbReference type="EMBL" id="PIO71410.1"/>
    </source>
</evidence>
<proteinExistence type="predicted"/>
<dbReference type="Proteomes" id="UP000230423">
    <property type="component" value="Unassembled WGS sequence"/>
</dbReference>
<feature type="transmembrane region" description="Helical" evidence="2">
    <location>
        <begin position="12"/>
        <end position="37"/>
    </location>
</feature>
<dbReference type="PANTHER" id="PTHR24416">
    <property type="entry name" value="TYROSINE-PROTEIN KINASE RECEPTOR"/>
    <property type="match status" value="1"/>
</dbReference>
<dbReference type="GO" id="GO:0005886">
    <property type="term" value="C:plasma membrane"/>
    <property type="evidence" value="ECO:0007669"/>
    <property type="project" value="TreeGrafter"/>
</dbReference>
<feature type="domain" description="Protein kinase" evidence="3">
    <location>
        <begin position="95"/>
        <end position="277"/>
    </location>
</feature>
<dbReference type="GO" id="GO:0043235">
    <property type="term" value="C:receptor complex"/>
    <property type="evidence" value="ECO:0007669"/>
    <property type="project" value="TreeGrafter"/>
</dbReference>
<accession>A0A2G9UPN4</accession>
<dbReference type="GO" id="GO:0007169">
    <property type="term" value="P:cell surface receptor protein tyrosine kinase signaling pathway"/>
    <property type="evidence" value="ECO:0007669"/>
    <property type="project" value="TreeGrafter"/>
</dbReference>
<dbReference type="Gene3D" id="3.30.200.20">
    <property type="entry name" value="Phosphorylase Kinase, domain 1"/>
    <property type="match status" value="1"/>
</dbReference>
<sequence length="277" mass="31448">MVNLCPAKKTSVPTIMIVIIGTCAGAVLILIIATVLYRQKYMWMEKLNRFRSHHDDDREVEDDEMWVVSEAKVNENSIIIHLRIDYWELSPEQVIIKNEQLGHGAYGQVYKGKLIGPSPGILRHHKNEIAQFTDCDCAVKMLPKYASDSARAEFMHEIELMKTLGFHDNIVSMLGCITAANKSCLVIEYCASRDLLRYLKQRKTELEISKSIDEQIECTKEFLNFAWQIAQGMCYLGQKNIIHRDLAARNILIAGVGGMKNAKVSQAFDSFIGHQLV</sequence>
<name>A0A2G9UPN4_TELCI</name>
<dbReference type="AlphaFoldDB" id="A0A2G9UPN4"/>
<dbReference type="Gene3D" id="1.10.510.10">
    <property type="entry name" value="Transferase(Phosphotransferase) domain 1"/>
    <property type="match status" value="1"/>
</dbReference>
<reference evidence="4 5" key="1">
    <citation type="submission" date="2015-09" db="EMBL/GenBank/DDBJ databases">
        <title>Draft genome of the parasitic nematode Teladorsagia circumcincta isolate WARC Sus (inbred).</title>
        <authorList>
            <person name="Mitreva M."/>
        </authorList>
    </citation>
    <scope>NUCLEOTIDE SEQUENCE [LARGE SCALE GENOMIC DNA]</scope>
    <source>
        <strain evidence="4 5">S</strain>
    </source>
</reference>
<dbReference type="GO" id="GO:0004714">
    <property type="term" value="F:transmembrane receptor protein tyrosine kinase activity"/>
    <property type="evidence" value="ECO:0007669"/>
    <property type="project" value="TreeGrafter"/>
</dbReference>
<dbReference type="PROSITE" id="PS50011">
    <property type="entry name" value="PROTEIN_KINASE_DOM"/>
    <property type="match status" value="1"/>
</dbReference>
<protein>
    <submittedName>
        <fullName evidence="4">Protein tyrosine kinase</fullName>
    </submittedName>
</protein>
<feature type="binding site" evidence="1">
    <location>
        <begin position="188"/>
        <end position="194"/>
    </location>
    <ligand>
        <name>ATP</name>
        <dbReference type="ChEBI" id="CHEBI:30616"/>
    </ligand>
</feature>
<organism evidence="4 5">
    <name type="scientific">Teladorsagia circumcincta</name>
    <name type="common">Brown stomach worm</name>
    <name type="synonym">Ostertagia circumcincta</name>
    <dbReference type="NCBI Taxonomy" id="45464"/>
    <lineage>
        <taxon>Eukaryota</taxon>
        <taxon>Metazoa</taxon>
        <taxon>Ecdysozoa</taxon>
        <taxon>Nematoda</taxon>
        <taxon>Chromadorea</taxon>
        <taxon>Rhabditida</taxon>
        <taxon>Rhabditina</taxon>
        <taxon>Rhabditomorpha</taxon>
        <taxon>Strongyloidea</taxon>
        <taxon>Trichostrongylidae</taxon>
        <taxon>Teladorsagia</taxon>
    </lineage>
</organism>
<dbReference type="SUPFAM" id="SSF56112">
    <property type="entry name" value="Protein kinase-like (PK-like)"/>
    <property type="match status" value="1"/>
</dbReference>
<keyword evidence="2" id="KW-0812">Transmembrane</keyword>